<comment type="caution">
    <text evidence="2">The sequence shown here is derived from an EMBL/GenBank/DDBJ whole genome shotgun (WGS) entry which is preliminary data.</text>
</comment>
<evidence type="ECO:0000313" key="3">
    <source>
        <dbReference type="EMBL" id="NWE81623.1"/>
    </source>
</evidence>
<dbReference type="Pfam" id="PF08808">
    <property type="entry name" value="RES"/>
    <property type="match status" value="1"/>
</dbReference>
<dbReference type="InterPro" id="IPR014914">
    <property type="entry name" value="RES_dom"/>
</dbReference>
<proteinExistence type="predicted"/>
<dbReference type="EMBL" id="JACARM010000003">
    <property type="protein sequence ID" value="NWE05820.1"/>
    <property type="molecule type" value="Genomic_DNA"/>
</dbReference>
<evidence type="ECO:0000313" key="4">
    <source>
        <dbReference type="Proteomes" id="UP000563268"/>
    </source>
</evidence>
<gene>
    <name evidence="2" type="ORF">HX788_01865</name>
    <name evidence="3" type="ORF">HX795_05905</name>
</gene>
<dbReference type="SMART" id="SM00953">
    <property type="entry name" value="RES"/>
    <property type="match status" value="1"/>
</dbReference>
<evidence type="ECO:0000313" key="2">
    <source>
        <dbReference type="EMBL" id="NWE05820.1"/>
    </source>
</evidence>
<name>A0A7Y8BBV6_9PSED</name>
<organism evidence="2 4">
    <name type="scientific">Pseudomonas edaphica</name>
    <dbReference type="NCBI Taxonomy" id="2006980"/>
    <lineage>
        <taxon>Bacteria</taxon>
        <taxon>Pseudomonadati</taxon>
        <taxon>Pseudomonadota</taxon>
        <taxon>Gammaproteobacteria</taxon>
        <taxon>Pseudomonadales</taxon>
        <taxon>Pseudomonadaceae</taxon>
        <taxon>Pseudomonas</taxon>
    </lineage>
</organism>
<sequence length="342" mass="38677">MKLYCCPSCFGDIHLRRSFFVQFSQEIGICSYCLSPDQPLLSPRELREQFELLTGIYVRDPQGIGLVELLKSDWGMFSHERMDIAHAKELLSDVLDDGELVRQRYRPSETAVSDNALQRWDDLRQELIHKNRYFPETEINLSRLKRLFDYLLLPAAEVATNWFRARIQTGATTYPPVEMKSPPKHLASHGRANPAGIPYLYLASTPITAVSEIRPHTGEDACVASVRIPDGLKVIDLRHPKRSVSPFMLSDESEISMLRSDVEFLEKLGEELTRPVLPRSAAFDYVPSQYLCEYVKVCGFDGVMYRSSVGDGVNLALFDPDVAEIGATVTQRVGRVTVNFAE</sequence>
<protein>
    <submittedName>
        <fullName evidence="2">RES family NAD+ phosphorylase</fullName>
    </submittedName>
</protein>
<dbReference type="AlphaFoldDB" id="A0A7Y8BBV6"/>
<dbReference type="Proteomes" id="UP000563268">
    <property type="component" value="Unassembled WGS sequence"/>
</dbReference>
<evidence type="ECO:0000313" key="5">
    <source>
        <dbReference type="Proteomes" id="UP000590218"/>
    </source>
</evidence>
<reference evidence="4 5" key="1">
    <citation type="submission" date="2020-04" db="EMBL/GenBank/DDBJ databases">
        <title>Molecular characterization of pseudomonads from Agaricus bisporus reveal novel blotch 2 pathogens in Western Europe.</title>
        <authorList>
            <person name="Taparia T."/>
            <person name="Krijger M."/>
            <person name="Haynes E."/>
            <person name="Elpinstone J.G."/>
            <person name="Noble R."/>
            <person name="Van Der Wolf J."/>
        </authorList>
    </citation>
    <scope>NUCLEOTIDE SEQUENCE [LARGE SCALE GENOMIC DNA]</scope>
    <source>
        <strain evidence="3 5">K6002</strain>
        <strain evidence="2 4">K7002</strain>
    </source>
</reference>
<dbReference type="RefSeq" id="WP_176991578.1">
    <property type="nucleotide sequence ID" value="NZ_JACARL010000031.1"/>
</dbReference>
<feature type="domain" description="RES" evidence="1">
    <location>
        <begin position="175"/>
        <end position="329"/>
    </location>
</feature>
<dbReference type="EMBL" id="JACARL010000031">
    <property type="protein sequence ID" value="NWE81623.1"/>
    <property type="molecule type" value="Genomic_DNA"/>
</dbReference>
<dbReference type="Proteomes" id="UP000590218">
    <property type="component" value="Unassembled WGS sequence"/>
</dbReference>
<evidence type="ECO:0000259" key="1">
    <source>
        <dbReference type="SMART" id="SM00953"/>
    </source>
</evidence>
<accession>A0A7Y8BBV6</accession>